<evidence type="ECO:0000313" key="3">
    <source>
        <dbReference type="Proteomes" id="UP000789524"/>
    </source>
</evidence>
<gene>
    <name evidence="2" type="ORF">DCHRY22_LOCUS6027</name>
</gene>
<organism evidence="2 3">
    <name type="scientific">Danaus chrysippus</name>
    <name type="common">African queen</name>
    <dbReference type="NCBI Taxonomy" id="151541"/>
    <lineage>
        <taxon>Eukaryota</taxon>
        <taxon>Metazoa</taxon>
        <taxon>Ecdysozoa</taxon>
        <taxon>Arthropoda</taxon>
        <taxon>Hexapoda</taxon>
        <taxon>Insecta</taxon>
        <taxon>Pterygota</taxon>
        <taxon>Neoptera</taxon>
        <taxon>Endopterygota</taxon>
        <taxon>Lepidoptera</taxon>
        <taxon>Glossata</taxon>
        <taxon>Ditrysia</taxon>
        <taxon>Papilionoidea</taxon>
        <taxon>Nymphalidae</taxon>
        <taxon>Danainae</taxon>
        <taxon>Danaini</taxon>
        <taxon>Danaina</taxon>
        <taxon>Danaus</taxon>
        <taxon>Anosia</taxon>
    </lineage>
</organism>
<protein>
    <submittedName>
        <fullName evidence="2">(African queen) hypothetical protein</fullName>
    </submittedName>
</protein>
<feature type="region of interest" description="Disordered" evidence="1">
    <location>
        <begin position="68"/>
        <end position="94"/>
    </location>
</feature>
<proteinExistence type="predicted"/>
<dbReference type="Proteomes" id="UP000789524">
    <property type="component" value="Unassembled WGS sequence"/>
</dbReference>
<comment type="caution">
    <text evidence="2">The sequence shown here is derived from an EMBL/GenBank/DDBJ whole genome shotgun (WGS) entry which is preliminary data.</text>
</comment>
<dbReference type="EMBL" id="CAKASE010000053">
    <property type="protein sequence ID" value="CAG9565121.1"/>
    <property type="molecule type" value="Genomic_DNA"/>
</dbReference>
<sequence>MGASEAGRASRAKRSAAAKVALAAGVARHRNGRGLTACAPRGARRSADFASGGARTCALVSGGRETVAATRAPAPPSAAGGEARRGEGRPSPDR</sequence>
<reference evidence="2" key="1">
    <citation type="submission" date="2021-09" db="EMBL/GenBank/DDBJ databases">
        <authorList>
            <person name="Martin H S."/>
        </authorList>
    </citation>
    <scope>NUCLEOTIDE SEQUENCE</scope>
</reference>
<name>A0A8J2QLK0_9NEOP</name>
<evidence type="ECO:0000313" key="2">
    <source>
        <dbReference type="EMBL" id="CAG9565121.1"/>
    </source>
</evidence>
<dbReference type="AlphaFoldDB" id="A0A8J2QLK0"/>
<keyword evidence="3" id="KW-1185">Reference proteome</keyword>
<evidence type="ECO:0000256" key="1">
    <source>
        <dbReference type="SAM" id="MobiDB-lite"/>
    </source>
</evidence>
<feature type="compositionally biased region" description="Basic and acidic residues" evidence="1">
    <location>
        <begin position="82"/>
        <end position="94"/>
    </location>
</feature>
<accession>A0A8J2QLK0</accession>